<evidence type="ECO:0000256" key="1">
    <source>
        <dbReference type="SAM" id="MobiDB-lite"/>
    </source>
</evidence>
<dbReference type="PANTHER" id="PTHR33053">
    <property type="entry name" value="PROTEIN, PUTATIVE-RELATED"/>
    <property type="match status" value="1"/>
</dbReference>
<dbReference type="AlphaFoldDB" id="A0A9N9WMN2"/>
<dbReference type="Proteomes" id="UP001153620">
    <property type="component" value="Chromosome 1"/>
</dbReference>
<proteinExistence type="predicted"/>
<evidence type="ECO:0000313" key="3">
    <source>
        <dbReference type="Proteomes" id="UP001153620"/>
    </source>
</evidence>
<gene>
    <name evidence="2" type="ORF">CHIRRI_LOCUS2202</name>
</gene>
<name>A0A9N9WMN2_9DIPT</name>
<protein>
    <recommendedName>
        <fullName evidence="4">Transposase domain-containing protein</fullName>
    </recommendedName>
</protein>
<sequence>MGKKNILSVKKQSIKKKEQRRLKLVLQNIDNESKNVKDPINSIEQADCNSFETGQNETFNELSSDEESETVNDDHEDSEKDINAKKDMIFDLNLEDFLKKTITNIPLKSVEPGNYVHIGIRKHVDAFLNKVQIVPSELKIRLNIDGLPLYKDSARVPALWLIQGDFYGIDEYPFIIGCYGGVTKPKNFNDFLIPTIEELKELCDYVYNGSSVKIILHNILADAPAKSAILNTISHNGYYACPKCETEGKHIENKMSYPDLDAPLRTNMSFRNQLNEEYHFGHSSFEDLDYFNMIEGVMVDYMHTVLLGVTKKLLRVWFIDSNAFKLSNCYKNEISNQIAIINETIPKEFQRSLRNLNYINHFKATEFRTFLLFHGPIVLKNILEPNLYNHFKKLHVAIRILCDKKYYVTFNNIAKILLQEFIEDVIEIYGEKEVVYNIHLLSHLPLESIKNGTLDNFSCFPFENRMMFVKKLIKANNNPLQQLHNRLAEFESFTMYYIVKFTDSNSIGIVKKSWMISEKRCKYPKTKKVSKLLLNPNESDNEKAWKEFDCVLKYPSKYGDSGIDCLKKAQKKEKFYVSFSDTEDFQGKMSIKKLKKKHPISQVTQQTNLNHLVPMHVKIKKERVVGNQSSEHVKNYVESEIETFEACESIIENNETTIEFQNVPFSQFHEIPQETESSSHDQVPEVVAEIIPSNYSNSILMNTVMPNVNRIINQNERILKLDLRSEE</sequence>
<feature type="compositionally biased region" description="Acidic residues" evidence="1">
    <location>
        <begin position="63"/>
        <end position="76"/>
    </location>
</feature>
<keyword evidence="3" id="KW-1185">Reference proteome</keyword>
<organism evidence="2 3">
    <name type="scientific">Chironomus riparius</name>
    <dbReference type="NCBI Taxonomy" id="315576"/>
    <lineage>
        <taxon>Eukaryota</taxon>
        <taxon>Metazoa</taxon>
        <taxon>Ecdysozoa</taxon>
        <taxon>Arthropoda</taxon>
        <taxon>Hexapoda</taxon>
        <taxon>Insecta</taxon>
        <taxon>Pterygota</taxon>
        <taxon>Neoptera</taxon>
        <taxon>Endopterygota</taxon>
        <taxon>Diptera</taxon>
        <taxon>Nematocera</taxon>
        <taxon>Chironomoidea</taxon>
        <taxon>Chironomidae</taxon>
        <taxon>Chironominae</taxon>
        <taxon>Chironomus</taxon>
    </lineage>
</organism>
<accession>A0A9N9WMN2</accession>
<reference evidence="2" key="1">
    <citation type="submission" date="2022-01" db="EMBL/GenBank/DDBJ databases">
        <authorList>
            <person name="King R."/>
        </authorList>
    </citation>
    <scope>NUCLEOTIDE SEQUENCE</scope>
</reference>
<dbReference type="PANTHER" id="PTHR33053:SF25">
    <property type="entry name" value="TRANSPOSASE DOMAIN-CONTAINING PROTEIN"/>
    <property type="match status" value="1"/>
</dbReference>
<reference evidence="2" key="2">
    <citation type="submission" date="2022-10" db="EMBL/GenBank/DDBJ databases">
        <authorList>
            <consortium name="ENA_rothamsted_submissions"/>
            <consortium name="culmorum"/>
            <person name="King R."/>
        </authorList>
    </citation>
    <scope>NUCLEOTIDE SEQUENCE</scope>
</reference>
<dbReference type="EMBL" id="OU895877">
    <property type="protein sequence ID" value="CAG9799233.1"/>
    <property type="molecule type" value="Genomic_DNA"/>
</dbReference>
<evidence type="ECO:0000313" key="2">
    <source>
        <dbReference type="EMBL" id="CAG9799233.1"/>
    </source>
</evidence>
<evidence type="ECO:0008006" key="4">
    <source>
        <dbReference type="Google" id="ProtNLM"/>
    </source>
</evidence>
<feature type="region of interest" description="Disordered" evidence="1">
    <location>
        <begin position="57"/>
        <end position="79"/>
    </location>
</feature>
<dbReference type="OrthoDB" id="7791141at2759"/>